<keyword evidence="3" id="KW-1185">Reference proteome</keyword>
<reference evidence="2" key="3">
    <citation type="submission" date="2018-05" db="EMBL/GenBank/DDBJ databases">
        <title>OgluRS3 (Oryza glumaepatula Reference Sequence Version 3).</title>
        <authorList>
            <person name="Zhang J."/>
            <person name="Kudrna D."/>
            <person name="Lee S."/>
            <person name="Talag J."/>
            <person name="Welchert J."/>
            <person name="Wing R.A."/>
        </authorList>
    </citation>
    <scope>NUCLEOTIDE SEQUENCE [LARGE SCALE GENOMIC DNA]</scope>
</reference>
<proteinExistence type="predicted"/>
<organism evidence="2">
    <name type="scientific">Oryza glumipatula</name>
    <dbReference type="NCBI Taxonomy" id="40148"/>
    <lineage>
        <taxon>Eukaryota</taxon>
        <taxon>Viridiplantae</taxon>
        <taxon>Streptophyta</taxon>
        <taxon>Embryophyta</taxon>
        <taxon>Tracheophyta</taxon>
        <taxon>Spermatophyta</taxon>
        <taxon>Magnoliopsida</taxon>
        <taxon>Liliopsida</taxon>
        <taxon>Poales</taxon>
        <taxon>Poaceae</taxon>
        <taxon>BOP clade</taxon>
        <taxon>Oryzoideae</taxon>
        <taxon>Oryzeae</taxon>
        <taxon>Oryzinae</taxon>
        <taxon>Oryza</taxon>
    </lineage>
</organism>
<feature type="region of interest" description="Disordered" evidence="1">
    <location>
        <begin position="21"/>
        <end position="45"/>
    </location>
</feature>
<name>A0A0D9YGN3_9ORYZ</name>
<dbReference type="AlphaFoldDB" id="A0A0D9YGN3"/>
<protein>
    <submittedName>
        <fullName evidence="2">Uncharacterized protein</fullName>
    </submittedName>
</protein>
<feature type="compositionally biased region" description="Basic and acidic residues" evidence="1">
    <location>
        <begin position="25"/>
        <end position="35"/>
    </location>
</feature>
<dbReference type="Gramene" id="OGLUM01G39450.2">
    <property type="protein sequence ID" value="OGLUM01G39450.2"/>
    <property type="gene ID" value="OGLUM01G39450"/>
</dbReference>
<sequence length="62" mass="6807">MIALCAVVDVAKAKSARELWSMKPRSQEADVESGRGRTGGASWTKVHEDALETKMVTQSWQS</sequence>
<reference evidence="2" key="2">
    <citation type="submission" date="2015-04" db="UniProtKB">
        <authorList>
            <consortium name="EnsemblPlants"/>
        </authorList>
    </citation>
    <scope>IDENTIFICATION</scope>
</reference>
<dbReference type="HOGENOM" id="CLU_189447_0_0_1"/>
<dbReference type="EnsemblPlants" id="OGLUM01G39450.2">
    <property type="protein sequence ID" value="OGLUM01G39450.2"/>
    <property type="gene ID" value="OGLUM01G39450"/>
</dbReference>
<dbReference type="Proteomes" id="UP000026961">
    <property type="component" value="Chromosome 1"/>
</dbReference>
<evidence type="ECO:0000313" key="3">
    <source>
        <dbReference type="Proteomes" id="UP000026961"/>
    </source>
</evidence>
<evidence type="ECO:0000313" key="2">
    <source>
        <dbReference type="EnsemblPlants" id="OGLUM01G39450.2"/>
    </source>
</evidence>
<reference evidence="2" key="1">
    <citation type="submission" date="2013-08" db="EMBL/GenBank/DDBJ databases">
        <title>Oryza genome evolution.</title>
        <authorList>
            <person name="Wing R.A."/>
            <person name="Panaud O."/>
            <person name="Oliveira A.C."/>
        </authorList>
    </citation>
    <scope>NUCLEOTIDE SEQUENCE</scope>
</reference>
<evidence type="ECO:0000256" key="1">
    <source>
        <dbReference type="SAM" id="MobiDB-lite"/>
    </source>
</evidence>
<accession>A0A0D9YGN3</accession>